<sequence>MGRIKNDPTRYATRTSLVVRAPRTLHDDRETTAGRERDFLTAPIDDNLYVSFRPACDVGERKRAAEDPKKRR</sequence>
<protein>
    <submittedName>
        <fullName evidence="1">Uncharacterized protein</fullName>
    </submittedName>
</protein>
<name>A0A917DZF9_9HYPH</name>
<evidence type="ECO:0000313" key="1">
    <source>
        <dbReference type="EMBL" id="GGD87566.1"/>
    </source>
</evidence>
<organism evidence="1 2">
    <name type="scientific">Aureimonas endophytica</name>
    <dbReference type="NCBI Taxonomy" id="2027858"/>
    <lineage>
        <taxon>Bacteria</taxon>
        <taxon>Pseudomonadati</taxon>
        <taxon>Pseudomonadota</taxon>
        <taxon>Alphaproteobacteria</taxon>
        <taxon>Hyphomicrobiales</taxon>
        <taxon>Aurantimonadaceae</taxon>
        <taxon>Aureimonas</taxon>
    </lineage>
</organism>
<accession>A0A917DZF9</accession>
<reference evidence="1" key="1">
    <citation type="journal article" date="2014" name="Int. J. Syst. Evol. Microbiol.">
        <title>Complete genome sequence of Corynebacterium casei LMG S-19264T (=DSM 44701T), isolated from a smear-ripened cheese.</title>
        <authorList>
            <consortium name="US DOE Joint Genome Institute (JGI-PGF)"/>
            <person name="Walter F."/>
            <person name="Albersmeier A."/>
            <person name="Kalinowski J."/>
            <person name="Ruckert C."/>
        </authorList>
    </citation>
    <scope>NUCLEOTIDE SEQUENCE</scope>
    <source>
        <strain evidence="1">CGMCC 1.15367</strain>
    </source>
</reference>
<dbReference type="Proteomes" id="UP000644699">
    <property type="component" value="Unassembled WGS sequence"/>
</dbReference>
<keyword evidence="2" id="KW-1185">Reference proteome</keyword>
<dbReference type="RefSeq" id="WP_188906449.1">
    <property type="nucleotide sequence ID" value="NZ_BMIQ01000001.1"/>
</dbReference>
<comment type="caution">
    <text evidence="1">The sequence shown here is derived from an EMBL/GenBank/DDBJ whole genome shotgun (WGS) entry which is preliminary data.</text>
</comment>
<reference evidence="1" key="2">
    <citation type="submission" date="2020-09" db="EMBL/GenBank/DDBJ databases">
        <authorList>
            <person name="Sun Q."/>
            <person name="Zhou Y."/>
        </authorList>
    </citation>
    <scope>NUCLEOTIDE SEQUENCE</scope>
    <source>
        <strain evidence="1">CGMCC 1.15367</strain>
    </source>
</reference>
<gene>
    <name evidence="1" type="ORF">GCM10011390_02830</name>
</gene>
<dbReference type="EMBL" id="BMIQ01000001">
    <property type="protein sequence ID" value="GGD87566.1"/>
    <property type="molecule type" value="Genomic_DNA"/>
</dbReference>
<proteinExistence type="predicted"/>
<dbReference type="AlphaFoldDB" id="A0A917DZF9"/>
<evidence type="ECO:0000313" key="2">
    <source>
        <dbReference type="Proteomes" id="UP000644699"/>
    </source>
</evidence>